<comment type="caution">
    <text evidence="2">The sequence shown here is derived from an EMBL/GenBank/DDBJ whole genome shotgun (WGS) entry which is preliminary data.</text>
</comment>
<feature type="compositionally biased region" description="Low complexity" evidence="1">
    <location>
        <begin position="21"/>
        <end position="32"/>
    </location>
</feature>
<dbReference type="AlphaFoldDB" id="A0A1Y3AQ82"/>
<keyword evidence="3" id="KW-1185">Reference proteome</keyword>
<protein>
    <submittedName>
        <fullName evidence="2">Uncharacterized protein</fullName>
    </submittedName>
</protein>
<reference evidence="2 3" key="1">
    <citation type="submission" date="2017-03" db="EMBL/GenBank/DDBJ databases">
        <title>Genome Survey of Euroglyphus maynei.</title>
        <authorList>
            <person name="Arlian L.G."/>
            <person name="Morgan M.S."/>
            <person name="Rider S.D."/>
        </authorList>
    </citation>
    <scope>NUCLEOTIDE SEQUENCE [LARGE SCALE GENOMIC DNA]</scope>
    <source>
        <strain evidence="2">Arlian Lab</strain>
        <tissue evidence="2">Whole body</tissue>
    </source>
</reference>
<evidence type="ECO:0000256" key="1">
    <source>
        <dbReference type="SAM" id="MobiDB-lite"/>
    </source>
</evidence>
<feature type="region of interest" description="Disordered" evidence="1">
    <location>
        <begin position="1"/>
        <end position="44"/>
    </location>
</feature>
<dbReference type="Proteomes" id="UP000194236">
    <property type="component" value="Unassembled WGS sequence"/>
</dbReference>
<dbReference type="EMBL" id="MUJZ01067878">
    <property type="protein sequence ID" value="OTF69984.1"/>
    <property type="molecule type" value="Genomic_DNA"/>
</dbReference>
<name>A0A1Y3AQ82_EURMA</name>
<evidence type="ECO:0000313" key="3">
    <source>
        <dbReference type="Proteomes" id="UP000194236"/>
    </source>
</evidence>
<sequence length="61" mass="6860">MFKKDNDLNSSHRKSVSGILKKSITTNKTNKSNKNEGCSMNDSKAKNFKAAILQMTQRPIM</sequence>
<proteinExistence type="predicted"/>
<accession>A0A1Y3AQ82</accession>
<organism evidence="2 3">
    <name type="scientific">Euroglyphus maynei</name>
    <name type="common">Mayne's house dust mite</name>
    <dbReference type="NCBI Taxonomy" id="6958"/>
    <lineage>
        <taxon>Eukaryota</taxon>
        <taxon>Metazoa</taxon>
        <taxon>Ecdysozoa</taxon>
        <taxon>Arthropoda</taxon>
        <taxon>Chelicerata</taxon>
        <taxon>Arachnida</taxon>
        <taxon>Acari</taxon>
        <taxon>Acariformes</taxon>
        <taxon>Sarcoptiformes</taxon>
        <taxon>Astigmata</taxon>
        <taxon>Psoroptidia</taxon>
        <taxon>Analgoidea</taxon>
        <taxon>Pyroglyphidae</taxon>
        <taxon>Pyroglyphinae</taxon>
        <taxon>Euroglyphus</taxon>
    </lineage>
</organism>
<gene>
    <name evidence="2" type="ORF">BLA29_000200</name>
</gene>
<evidence type="ECO:0000313" key="2">
    <source>
        <dbReference type="EMBL" id="OTF69984.1"/>
    </source>
</evidence>